<gene>
    <name evidence="2" type="ordered locus">Pcar_1315</name>
</gene>
<organism evidence="2 3">
    <name type="scientific">Syntrophotalea carbinolica (strain DSM 2380 / NBRC 103641 / GraBd1)</name>
    <name type="common">Pelobacter carbinolicus</name>
    <dbReference type="NCBI Taxonomy" id="338963"/>
    <lineage>
        <taxon>Bacteria</taxon>
        <taxon>Pseudomonadati</taxon>
        <taxon>Thermodesulfobacteriota</taxon>
        <taxon>Desulfuromonadia</taxon>
        <taxon>Desulfuromonadales</taxon>
        <taxon>Syntrophotaleaceae</taxon>
        <taxon>Syntrophotalea</taxon>
    </lineage>
</organism>
<dbReference type="RefSeq" id="WP_011341039.1">
    <property type="nucleotide sequence ID" value="NC_007498.2"/>
</dbReference>
<keyword evidence="3" id="KW-1185">Reference proteome</keyword>
<dbReference type="CDD" id="cd01045">
    <property type="entry name" value="Ferritin_like_AB"/>
    <property type="match status" value="1"/>
</dbReference>
<dbReference type="STRING" id="338963.Pcar_1315"/>
<dbReference type="GO" id="GO:0016491">
    <property type="term" value="F:oxidoreductase activity"/>
    <property type="evidence" value="ECO:0007669"/>
    <property type="project" value="InterPro"/>
</dbReference>
<dbReference type="Gene3D" id="1.20.1260.10">
    <property type="match status" value="1"/>
</dbReference>
<sequence length="171" mass="20045">MNVFDFAMQMETDAEAFYRKLAGRSPVAGIKKIFTDLAEDEQKHYQIFRNLKNAMVSKASLESRVLEDARNVFAELLEKKADVTMMQDNLEGYRYAMKLEADGARFYEDAARREGDAETRMLLLRIAKEERRHFNIVENVYRYVNAPNEYLAWVEFSNLDEFQAFGRDIDL</sequence>
<evidence type="ECO:0000313" key="2">
    <source>
        <dbReference type="EMBL" id="ABA88564.1"/>
    </source>
</evidence>
<dbReference type="KEGG" id="pca:Pcar_1315"/>
<dbReference type="InterPro" id="IPR003251">
    <property type="entry name" value="Rr_diiron-bd_dom"/>
</dbReference>
<evidence type="ECO:0000259" key="1">
    <source>
        <dbReference type="Pfam" id="PF02915"/>
    </source>
</evidence>
<accession>Q3A4Z3</accession>
<protein>
    <submittedName>
        <fullName evidence="2">Ferritin-like domain protein</fullName>
    </submittedName>
</protein>
<dbReference type="OrthoDB" id="9792569at2"/>
<dbReference type="SUPFAM" id="SSF47240">
    <property type="entry name" value="Ferritin-like"/>
    <property type="match status" value="1"/>
</dbReference>
<dbReference type="PANTHER" id="PTHR33531:SF7">
    <property type="entry name" value="HYPOTHETICAL MEMBRANE PROTEIN, CONSERVED"/>
    <property type="match status" value="1"/>
</dbReference>
<feature type="domain" description="Rubrerythrin diiron-binding" evidence="1">
    <location>
        <begin position="5"/>
        <end position="138"/>
    </location>
</feature>
<dbReference type="InterPro" id="IPR009078">
    <property type="entry name" value="Ferritin-like_SF"/>
</dbReference>
<reference evidence="2 3" key="2">
    <citation type="journal article" date="2012" name="BMC Genomics">
        <title>The genome of Pelobacter carbinolicus reveals surprising metabolic capabilities and physiological features.</title>
        <authorList>
            <person name="Aklujkar M."/>
            <person name="Haveman S.A."/>
            <person name="Didonato R.Jr."/>
            <person name="Chertkov O."/>
            <person name="Han C.S."/>
            <person name="Land M.L."/>
            <person name="Brown P."/>
            <person name="Lovley D.R."/>
        </authorList>
    </citation>
    <scope>NUCLEOTIDE SEQUENCE [LARGE SCALE GENOMIC DNA]</scope>
    <source>
        <strain evidence="3">DSM 2380 / NBRC 103641 / GraBd1</strain>
    </source>
</reference>
<dbReference type="HOGENOM" id="CLU_125830_3_0_7"/>
<name>Q3A4Z3_SYNC1</name>
<dbReference type="Proteomes" id="UP000002534">
    <property type="component" value="Chromosome"/>
</dbReference>
<dbReference type="EMBL" id="CP000142">
    <property type="protein sequence ID" value="ABA88564.1"/>
    <property type="molecule type" value="Genomic_DNA"/>
</dbReference>
<dbReference type="PANTHER" id="PTHR33531">
    <property type="entry name" value="RUBRERYTHRIN SUBFAMILY"/>
    <property type="match status" value="1"/>
</dbReference>
<dbReference type="AlphaFoldDB" id="Q3A4Z3"/>
<evidence type="ECO:0000313" key="3">
    <source>
        <dbReference type="Proteomes" id="UP000002534"/>
    </source>
</evidence>
<proteinExistence type="predicted"/>
<dbReference type="eggNOG" id="COG1633">
    <property type="taxonomic scope" value="Bacteria"/>
</dbReference>
<dbReference type="Pfam" id="PF02915">
    <property type="entry name" value="Rubrerythrin"/>
    <property type="match status" value="1"/>
</dbReference>
<dbReference type="InterPro" id="IPR012347">
    <property type="entry name" value="Ferritin-like"/>
</dbReference>
<reference evidence="3" key="1">
    <citation type="submission" date="2005-10" db="EMBL/GenBank/DDBJ databases">
        <title>Complete sequence of Pelobacter carbinolicus DSM 2380.</title>
        <authorList>
            <person name="Copeland A."/>
            <person name="Lucas S."/>
            <person name="Lapidus A."/>
            <person name="Barry K."/>
            <person name="Detter J.C."/>
            <person name="Glavina T."/>
            <person name="Hammon N."/>
            <person name="Israni S."/>
            <person name="Pitluck S."/>
            <person name="Chertkov O."/>
            <person name="Schmutz J."/>
            <person name="Larimer F."/>
            <person name="Land M."/>
            <person name="Kyrpides N."/>
            <person name="Ivanova N."/>
            <person name="Richardson P."/>
        </authorList>
    </citation>
    <scope>NUCLEOTIDE SEQUENCE [LARGE SCALE GENOMIC DNA]</scope>
    <source>
        <strain evidence="3">DSM 2380 / NBRC 103641 / GraBd1</strain>
    </source>
</reference>
<dbReference type="GO" id="GO:0046872">
    <property type="term" value="F:metal ion binding"/>
    <property type="evidence" value="ECO:0007669"/>
    <property type="project" value="InterPro"/>
</dbReference>